<evidence type="ECO:0000313" key="8">
    <source>
        <dbReference type="EMBL" id="GFN46246.1"/>
    </source>
</evidence>
<evidence type="ECO:0000256" key="7">
    <source>
        <dbReference type="HAMAP-Rule" id="MF_02040"/>
    </source>
</evidence>
<comment type="subunit">
    <text evidence="7">Homodimer.</text>
</comment>
<name>A0A6L2ZNB5_9ENTR</name>
<dbReference type="SUPFAM" id="SSF117916">
    <property type="entry name" value="Fe-S cluster assembly (FSCA) domain-like"/>
    <property type="match status" value="1"/>
</dbReference>
<dbReference type="GO" id="GO:0016887">
    <property type="term" value="F:ATP hydrolysis activity"/>
    <property type="evidence" value="ECO:0007669"/>
    <property type="project" value="UniProtKB-UniRule"/>
</dbReference>
<dbReference type="Pfam" id="PF10609">
    <property type="entry name" value="ParA"/>
    <property type="match status" value="1"/>
</dbReference>
<dbReference type="Gene3D" id="3.40.50.300">
    <property type="entry name" value="P-loop containing nucleotide triphosphate hydrolases"/>
    <property type="match status" value="1"/>
</dbReference>
<dbReference type="Proteomes" id="UP000504714">
    <property type="component" value="Unassembled WGS sequence"/>
</dbReference>
<evidence type="ECO:0000256" key="4">
    <source>
        <dbReference type="ARBA" id="ARBA00023004"/>
    </source>
</evidence>
<comment type="caution">
    <text evidence="8">The sequence shown here is derived from an EMBL/GenBank/DDBJ whole genome shotgun (WGS) entry which is preliminary data.</text>
</comment>
<keyword evidence="2 7" id="KW-0547">Nucleotide-binding</keyword>
<keyword evidence="7" id="KW-0378">Hydrolase</keyword>
<dbReference type="NCBIfam" id="NF008669">
    <property type="entry name" value="PRK11670.1"/>
    <property type="match status" value="1"/>
</dbReference>
<sequence length="382" mass="41971">MSIFLGKFEEYRMSKKFCEQSTPHLLRSQVSTILSHFTHPTLKKNLHELNAIDYLVLLDNVLHIELTMPFVWHSAFNLLKKQTTEQLQLATGATAIDWRLSHNVATLRRVNNLRGITGVRNILAVSSGKGGVGKSSTAINLALALQKEGAKVGILDADIYGPSVPKMLGTIGERPISPDGKHMTPVMAHGLASNSIGYLMTDENATVWRGPMASRALMQMLQETLWPDVDYLVIDMPPGTGDIQLTLAQNIPVTGVLVVTTPQEIALVDAVKGIMMFQKVQIPILGVIENMSGHVCPHCDHLEPIFGSGGAEKLVQKYQCKLLGQIPLDIALREDLDQGEPTVISQPMSHLSQIYRQLAADIAAEMYWQGEVIPTEIACRTL</sequence>
<dbReference type="FunFam" id="3.40.50.300:FF:000418">
    <property type="entry name" value="Iron-sulfur cluster carrier protein"/>
    <property type="match status" value="1"/>
</dbReference>
<keyword evidence="5 7" id="KW-0411">Iron-sulfur</keyword>
<dbReference type="HAMAP" id="MF_02040">
    <property type="entry name" value="Mrp_NBP35"/>
    <property type="match status" value="1"/>
</dbReference>
<keyword evidence="3 7" id="KW-0067">ATP-binding</keyword>
<dbReference type="PANTHER" id="PTHR42961:SF2">
    <property type="entry name" value="IRON-SULFUR PROTEIN NUBPL"/>
    <property type="match status" value="1"/>
</dbReference>
<dbReference type="SUPFAM" id="SSF52540">
    <property type="entry name" value="P-loop containing nucleoside triphosphate hydrolases"/>
    <property type="match status" value="1"/>
</dbReference>
<protein>
    <recommendedName>
        <fullName evidence="7">Iron-sulfur cluster carrier protein</fullName>
    </recommendedName>
</protein>
<dbReference type="CDD" id="cd02037">
    <property type="entry name" value="Mrp_NBP35"/>
    <property type="match status" value="1"/>
</dbReference>
<dbReference type="InterPro" id="IPR027417">
    <property type="entry name" value="P-loop_NTPase"/>
</dbReference>
<dbReference type="GO" id="GO:0016226">
    <property type="term" value="P:iron-sulfur cluster assembly"/>
    <property type="evidence" value="ECO:0007669"/>
    <property type="project" value="InterPro"/>
</dbReference>
<dbReference type="GO" id="GO:0051539">
    <property type="term" value="F:4 iron, 4 sulfur cluster binding"/>
    <property type="evidence" value="ECO:0007669"/>
    <property type="project" value="TreeGrafter"/>
</dbReference>
<dbReference type="InterPro" id="IPR034904">
    <property type="entry name" value="FSCA_dom_sf"/>
</dbReference>
<dbReference type="InterPro" id="IPR033756">
    <property type="entry name" value="YlxH/NBP35"/>
</dbReference>
<dbReference type="InterPro" id="IPR000808">
    <property type="entry name" value="Mrp-like_CS"/>
</dbReference>
<evidence type="ECO:0000256" key="1">
    <source>
        <dbReference type="ARBA" id="ARBA00022723"/>
    </source>
</evidence>
<reference evidence="8 9" key="1">
    <citation type="submission" date="2020-06" db="EMBL/GenBank/DDBJ databases">
        <title>The genome sequence of Candidatus Regiella insecticola strain Tut.</title>
        <authorList>
            <person name="Nikoh N."/>
            <person name="Tsuchida T."/>
            <person name="Koga R."/>
            <person name="Oshima K."/>
            <person name="Hattori M."/>
            <person name="Fukatsu T."/>
        </authorList>
    </citation>
    <scope>NUCLEOTIDE SEQUENCE [LARGE SCALE GENOMIC DNA]</scope>
    <source>
        <strain evidence="8 9">Tut</strain>
    </source>
</reference>
<dbReference type="GO" id="GO:0005829">
    <property type="term" value="C:cytosol"/>
    <property type="evidence" value="ECO:0007669"/>
    <property type="project" value="TreeGrafter"/>
</dbReference>
<keyword evidence="1 7" id="KW-0479">Metal-binding</keyword>
<evidence type="ECO:0000256" key="2">
    <source>
        <dbReference type="ARBA" id="ARBA00022741"/>
    </source>
</evidence>
<comment type="function">
    <text evidence="7">Binds and transfers iron-sulfur (Fe-S) clusters to target apoproteins. Can hydrolyze ATP.</text>
</comment>
<organism evidence="8 9">
    <name type="scientific">Candidatus Regiella insecticola</name>
    <dbReference type="NCBI Taxonomy" id="138073"/>
    <lineage>
        <taxon>Bacteria</taxon>
        <taxon>Pseudomonadati</taxon>
        <taxon>Pseudomonadota</taxon>
        <taxon>Gammaproteobacteria</taxon>
        <taxon>Enterobacterales</taxon>
        <taxon>Enterobacteriaceae</taxon>
        <taxon>aphid secondary symbionts</taxon>
        <taxon>Candidatus Regiella</taxon>
    </lineage>
</organism>
<dbReference type="InterPro" id="IPR019591">
    <property type="entry name" value="Mrp/NBP35_ATP-bd"/>
</dbReference>
<evidence type="ECO:0000256" key="3">
    <source>
        <dbReference type="ARBA" id="ARBA00022840"/>
    </source>
</evidence>
<dbReference type="PANTHER" id="PTHR42961">
    <property type="entry name" value="IRON-SULFUR PROTEIN NUBPL"/>
    <property type="match status" value="1"/>
</dbReference>
<evidence type="ECO:0000256" key="6">
    <source>
        <dbReference type="ARBA" id="ARBA00024036"/>
    </source>
</evidence>
<dbReference type="AlphaFoldDB" id="A0A6L2ZNB5"/>
<dbReference type="InterPro" id="IPR044304">
    <property type="entry name" value="NUBPL-like"/>
</dbReference>
<gene>
    <name evidence="8" type="primary">mrp</name>
    <name evidence="8" type="ORF">RINTU1_17310</name>
</gene>
<dbReference type="PROSITE" id="PS01215">
    <property type="entry name" value="MRP"/>
    <property type="match status" value="1"/>
</dbReference>
<feature type="binding site" evidence="7">
    <location>
        <begin position="128"/>
        <end position="135"/>
    </location>
    <ligand>
        <name>ATP</name>
        <dbReference type="ChEBI" id="CHEBI:30616"/>
    </ligand>
</feature>
<evidence type="ECO:0000313" key="9">
    <source>
        <dbReference type="Proteomes" id="UP000504714"/>
    </source>
</evidence>
<evidence type="ECO:0000256" key="5">
    <source>
        <dbReference type="ARBA" id="ARBA00023014"/>
    </source>
</evidence>
<dbReference type="GO" id="GO:0046872">
    <property type="term" value="F:metal ion binding"/>
    <property type="evidence" value="ECO:0007669"/>
    <property type="project" value="UniProtKB-KW"/>
</dbReference>
<proteinExistence type="inferred from homology"/>
<dbReference type="GO" id="GO:0005524">
    <property type="term" value="F:ATP binding"/>
    <property type="evidence" value="ECO:0007669"/>
    <property type="project" value="UniProtKB-UniRule"/>
</dbReference>
<dbReference type="EMBL" id="BLXO01000003">
    <property type="protein sequence ID" value="GFN46246.1"/>
    <property type="molecule type" value="Genomic_DNA"/>
</dbReference>
<comment type="similarity">
    <text evidence="6 7">Belongs to the Mrp/NBP35 ATP-binding proteins family.</text>
</comment>
<dbReference type="GO" id="GO:0140663">
    <property type="term" value="F:ATP-dependent FeS chaperone activity"/>
    <property type="evidence" value="ECO:0007669"/>
    <property type="project" value="InterPro"/>
</dbReference>
<accession>A0A6L2ZNB5</accession>
<keyword evidence="4 7" id="KW-0408">Iron</keyword>